<dbReference type="GO" id="GO:0008137">
    <property type="term" value="F:NADH dehydrogenase (ubiquinone) activity"/>
    <property type="evidence" value="ECO:0007669"/>
    <property type="project" value="UniProtKB-EC"/>
</dbReference>
<evidence type="ECO:0000256" key="11">
    <source>
        <dbReference type="ARBA" id="ARBA00023027"/>
    </source>
</evidence>
<evidence type="ECO:0000256" key="4">
    <source>
        <dbReference type="ARBA" id="ARBA00021095"/>
    </source>
</evidence>
<dbReference type="AlphaFoldDB" id="A0A0S2M8X3"/>
<evidence type="ECO:0000256" key="15">
    <source>
        <dbReference type="ARBA" id="ARBA00049551"/>
    </source>
</evidence>
<geneLocation type="mitochondrion" evidence="17"/>
<organism evidence="17">
    <name type="scientific">Pselaphinae sp. 6 EF-2015</name>
    <dbReference type="NCBI Taxonomy" id="1756860"/>
    <lineage>
        <taxon>Eukaryota</taxon>
        <taxon>Metazoa</taxon>
        <taxon>Ecdysozoa</taxon>
        <taxon>Arthropoda</taxon>
        <taxon>Hexapoda</taxon>
        <taxon>Insecta</taxon>
        <taxon>Pterygota</taxon>
        <taxon>Neoptera</taxon>
        <taxon>Endopterygota</taxon>
        <taxon>Coleoptera</taxon>
        <taxon>Polyphaga</taxon>
        <taxon>Staphyliniformia</taxon>
        <taxon>Staphylinidae</taxon>
        <taxon>Omaliinae group</taxon>
        <taxon>Pselaphinae</taxon>
    </lineage>
</organism>
<evidence type="ECO:0000256" key="9">
    <source>
        <dbReference type="ARBA" id="ARBA00022982"/>
    </source>
</evidence>
<feature type="transmembrane region" description="Helical" evidence="16">
    <location>
        <begin position="47"/>
        <end position="68"/>
    </location>
</feature>
<comment type="subcellular location">
    <subcellularLocation>
        <location evidence="1">Mitochondrion membrane</location>
        <topology evidence="1">Multi-pass membrane protein</topology>
    </subcellularLocation>
</comment>
<keyword evidence="6" id="KW-0679">Respiratory chain</keyword>
<keyword evidence="9" id="KW-0249">Electron transport</keyword>
<keyword evidence="7 16" id="KW-0812">Transmembrane</keyword>
<keyword evidence="5" id="KW-0813">Transport</keyword>
<evidence type="ECO:0000256" key="16">
    <source>
        <dbReference type="SAM" id="Phobius"/>
    </source>
</evidence>
<evidence type="ECO:0000256" key="8">
    <source>
        <dbReference type="ARBA" id="ARBA00022967"/>
    </source>
</evidence>
<protein>
    <recommendedName>
        <fullName evidence="4">NADH-ubiquinone oxidoreductase chain 6</fullName>
        <ecNumber evidence="3">7.1.1.2</ecNumber>
    </recommendedName>
    <alternativeName>
        <fullName evidence="14">NADH dehydrogenase subunit 6</fullName>
    </alternativeName>
</protein>
<accession>A0A0S2M8X3</accession>
<feature type="transmembrane region" description="Helical" evidence="16">
    <location>
        <begin position="129"/>
        <end position="148"/>
    </location>
</feature>
<dbReference type="EMBL" id="KT780686">
    <property type="protein sequence ID" value="ALO71048.1"/>
    <property type="molecule type" value="Genomic_DNA"/>
</dbReference>
<feature type="transmembrane region" description="Helical" evidence="16">
    <location>
        <begin position="80"/>
        <end position="99"/>
    </location>
</feature>
<name>A0A0S2M8X3_9COLE</name>
<evidence type="ECO:0000256" key="7">
    <source>
        <dbReference type="ARBA" id="ARBA00022692"/>
    </source>
</evidence>
<keyword evidence="13 16" id="KW-0472">Membrane</keyword>
<dbReference type="PANTHER" id="PTHR11435">
    <property type="entry name" value="NADH UBIQUINONE OXIDOREDUCTASE SUBUNIT ND6"/>
    <property type="match status" value="1"/>
</dbReference>
<reference evidence="17" key="1">
    <citation type="submission" date="2015-09" db="EMBL/GenBank/DDBJ databases">
        <title>Staphyliniformia phylogenetics from de novo mitogenomic assemblies.</title>
        <authorList>
            <person name="Favreau E.A."/>
            <person name="Linard B."/>
            <person name="Vogler A.P."/>
        </authorList>
    </citation>
    <scope>NUCLEOTIDE SEQUENCE</scope>
</reference>
<comment type="similarity">
    <text evidence="2">Belongs to the complex I subunit 6 family.</text>
</comment>
<proteinExistence type="inferred from homology"/>
<evidence type="ECO:0000256" key="13">
    <source>
        <dbReference type="ARBA" id="ARBA00023136"/>
    </source>
</evidence>
<keyword evidence="12 17" id="KW-0496">Mitochondrion</keyword>
<evidence type="ECO:0000256" key="3">
    <source>
        <dbReference type="ARBA" id="ARBA00012944"/>
    </source>
</evidence>
<dbReference type="EC" id="7.1.1.2" evidence="3"/>
<evidence type="ECO:0000256" key="10">
    <source>
        <dbReference type="ARBA" id="ARBA00022989"/>
    </source>
</evidence>
<feature type="transmembrane region" description="Helical" evidence="16">
    <location>
        <begin position="12"/>
        <end position="35"/>
    </location>
</feature>
<evidence type="ECO:0000256" key="12">
    <source>
        <dbReference type="ARBA" id="ARBA00023128"/>
    </source>
</evidence>
<comment type="catalytic activity">
    <reaction evidence="15">
        <text>a ubiquinone + NADH + 5 H(+)(in) = a ubiquinol + NAD(+) + 4 H(+)(out)</text>
        <dbReference type="Rhea" id="RHEA:29091"/>
        <dbReference type="Rhea" id="RHEA-COMP:9565"/>
        <dbReference type="Rhea" id="RHEA-COMP:9566"/>
        <dbReference type="ChEBI" id="CHEBI:15378"/>
        <dbReference type="ChEBI" id="CHEBI:16389"/>
        <dbReference type="ChEBI" id="CHEBI:17976"/>
        <dbReference type="ChEBI" id="CHEBI:57540"/>
        <dbReference type="ChEBI" id="CHEBI:57945"/>
        <dbReference type="EC" id="7.1.1.2"/>
    </reaction>
</comment>
<dbReference type="InterPro" id="IPR050269">
    <property type="entry name" value="ComplexI_Subunit6"/>
</dbReference>
<dbReference type="PANTHER" id="PTHR11435:SF1">
    <property type="entry name" value="NADH-UBIQUINONE OXIDOREDUCTASE CHAIN 6"/>
    <property type="match status" value="1"/>
</dbReference>
<evidence type="ECO:0000313" key="17">
    <source>
        <dbReference type="EMBL" id="ALO71048.1"/>
    </source>
</evidence>
<keyword evidence="8" id="KW-1278">Translocase</keyword>
<evidence type="ECO:0000256" key="14">
    <source>
        <dbReference type="ARBA" id="ARBA00031019"/>
    </source>
</evidence>
<keyword evidence="10 16" id="KW-1133">Transmembrane helix</keyword>
<evidence type="ECO:0000256" key="6">
    <source>
        <dbReference type="ARBA" id="ARBA00022660"/>
    </source>
</evidence>
<dbReference type="GO" id="GO:0031966">
    <property type="term" value="C:mitochondrial membrane"/>
    <property type="evidence" value="ECO:0007669"/>
    <property type="project" value="UniProtKB-SubCell"/>
</dbReference>
<evidence type="ECO:0000256" key="5">
    <source>
        <dbReference type="ARBA" id="ARBA00022448"/>
    </source>
</evidence>
<keyword evidence="11" id="KW-0520">NAD</keyword>
<gene>
    <name evidence="17" type="primary">nad6</name>
</gene>
<evidence type="ECO:0000256" key="1">
    <source>
        <dbReference type="ARBA" id="ARBA00004225"/>
    </source>
</evidence>
<evidence type="ECO:0000256" key="2">
    <source>
        <dbReference type="ARBA" id="ARBA00005698"/>
    </source>
</evidence>
<sequence>MFMILYFNMTLSLMVLFMTHPLSMGIVLFIQTLLISILTGMLINNFWFSYIMFLVFIGGLLILFMYMTSIASNEILKFSTTYLLPILLLIITGLFMKFFTDNFYSLKFYINLNNNEFMIKFFNTPNNKIMFLLITYLLITLIATVKITNIKYGPIRQKF</sequence>